<proteinExistence type="inferred from homology"/>
<name>A0A3M5P2R8_PSEVI</name>
<keyword evidence="2 5" id="KW-0479">Metal-binding</keyword>
<dbReference type="GO" id="GO:0008106">
    <property type="term" value="F:alcohol dehydrogenase (NADP+) activity"/>
    <property type="evidence" value="ECO:0007669"/>
    <property type="project" value="UniProtKB-ARBA"/>
</dbReference>
<reference evidence="7 8" key="1">
    <citation type="submission" date="2018-08" db="EMBL/GenBank/DDBJ databases">
        <title>Recombination of ecologically and evolutionarily significant loci maintains genetic cohesion in the Pseudomonas syringae species complex.</title>
        <authorList>
            <person name="Dillon M."/>
            <person name="Thakur S."/>
            <person name="Almeida R.N.D."/>
            <person name="Weir B.S."/>
            <person name="Guttman D.S."/>
        </authorList>
    </citation>
    <scope>NUCLEOTIDE SEQUENCE [LARGE SCALE GENOMIC DNA]</scope>
    <source>
        <strain evidence="7 8">ICMP 19473</strain>
    </source>
</reference>
<dbReference type="InterPro" id="IPR020843">
    <property type="entry name" value="ER"/>
</dbReference>
<comment type="similarity">
    <text evidence="5">Belongs to the zinc-containing alcohol dehydrogenase family.</text>
</comment>
<comment type="caution">
    <text evidence="7">The sequence shown here is derived from an EMBL/GenBank/DDBJ whole genome shotgun (WGS) entry which is preliminary data.</text>
</comment>
<dbReference type="SUPFAM" id="SSF51735">
    <property type="entry name" value="NAD(P)-binding Rossmann-fold domains"/>
    <property type="match status" value="1"/>
</dbReference>
<dbReference type="PANTHER" id="PTHR42683">
    <property type="entry name" value="ALDEHYDE REDUCTASE"/>
    <property type="match status" value="1"/>
</dbReference>
<dbReference type="Pfam" id="PF08240">
    <property type="entry name" value="ADH_N"/>
    <property type="match status" value="1"/>
</dbReference>
<dbReference type="PROSITE" id="PS00059">
    <property type="entry name" value="ADH_ZINC"/>
    <property type="match status" value="1"/>
</dbReference>
<keyword evidence="4" id="KW-0560">Oxidoreductase</keyword>
<feature type="domain" description="Enoyl reductase (ER)" evidence="6">
    <location>
        <begin position="88"/>
        <end position="419"/>
    </location>
</feature>
<evidence type="ECO:0000256" key="4">
    <source>
        <dbReference type="ARBA" id="ARBA00023002"/>
    </source>
</evidence>
<dbReference type="Gene3D" id="3.40.50.720">
    <property type="entry name" value="NAD(P)-binding Rossmann-like Domain"/>
    <property type="match status" value="1"/>
</dbReference>
<dbReference type="FunFam" id="3.40.50.720:FF:000022">
    <property type="entry name" value="Cinnamyl alcohol dehydrogenase"/>
    <property type="match status" value="1"/>
</dbReference>
<dbReference type="InterPro" id="IPR013154">
    <property type="entry name" value="ADH-like_N"/>
</dbReference>
<evidence type="ECO:0000256" key="5">
    <source>
        <dbReference type="RuleBase" id="RU361277"/>
    </source>
</evidence>
<evidence type="ECO:0000313" key="7">
    <source>
        <dbReference type="EMBL" id="RMT78477.1"/>
    </source>
</evidence>
<dbReference type="EMBL" id="RBTP01000065">
    <property type="protein sequence ID" value="RMT78477.1"/>
    <property type="molecule type" value="Genomic_DNA"/>
</dbReference>
<dbReference type="InterPro" id="IPR036291">
    <property type="entry name" value="NAD(P)-bd_dom_sf"/>
</dbReference>
<dbReference type="InterPro" id="IPR013149">
    <property type="entry name" value="ADH-like_C"/>
</dbReference>
<dbReference type="Gene3D" id="3.90.180.10">
    <property type="entry name" value="Medium-chain alcohol dehydrogenases, catalytic domain"/>
    <property type="match status" value="1"/>
</dbReference>
<dbReference type="CDD" id="cd05283">
    <property type="entry name" value="CAD1"/>
    <property type="match status" value="1"/>
</dbReference>
<evidence type="ECO:0000256" key="2">
    <source>
        <dbReference type="ARBA" id="ARBA00022723"/>
    </source>
</evidence>
<dbReference type="Pfam" id="PF00107">
    <property type="entry name" value="ADH_zinc_N"/>
    <property type="match status" value="1"/>
</dbReference>
<dbReference type="Proteomes" id="UP000273854">
    <property type="component" value="Unassembled WGS sequence"/>
</dbReference>
<evidence type="ECO:0000256" key="1">
    <source>
        <dbReference type="ARBA" id="ARBA00001947"/>
    </source>
</evidence>
<comment type="cofactor">
    <cofactor evidence="1 5">
        <name>Zn(2+)</name>
        <dbReference type="ChEBI" id="CHEBI:29105"/>
    </cofactor>
</comment>
<dbReference type="SUPFAM" id="SSF50129">
    <property type="entry name" value="GroES-like"/>
    <property type="match status" value="1"/>
</dbReference>
<dbReference type="InterPro" id="IPR029752">
    <property type="entry name" value="D-isomer_DH_CS1"/>
</dbReference>
<dbReference type="InterPro" id="IPR047109">
    <property type="entry name" value="CAD-like"/>
</dbReference>
<evidence type="ECO:0000259" key="6">
    <source>
        <dbReference type="SMART" id="SM00829"/>
    </source>
</evidence>
<dbReference type="InterPro" id="IPR011032">
    <property type="entry name" value="GroES-like_sf"/>
</dbReference>
<protein>
    <submittedName>
        <fullName evidence="7">Oxidoreductase, zinc-binding protein</fullName>
    </submittedName>
</protein>
<evidence type="ECO:0000256" key="3">
    <source>
        <dbReference type="ARBA" id="ARBA00022833"/>
    </source>
</evidence>
<dbReference type="PROSITE" id="PS00065">
    <property type="entry name" value="D_2_HYDROXYACID_DH_1"/>
    <property type="match status" value="1"/>
</dbReference>
<accession>A0A3M5P2R8</accession>
<keyword evidence="3 5" id="KW-0862">Zinc</keyword>
<dbReference type="AlphaFoldDB" id="A0A3M5P2R8"/>
<evidence type="ECO:0000313" key="8">
    <source>
        <dbReference type="Proteomes" id="UP000273854"/>
    </source>
</evidence>
<dbReference type="InterPro" id="IPR002328">
    <property type="entry name" value="ADH_Zn_CS"/>
</dbReference>
<organism evidence="7 8">
    <name type="scientific">Pseudomonas viridiflava</name>
    <name type="common">Phytomonas viridiflava</name>
    <dbReference type="NCBI Taxonomy" id="33069"/>
    <lineage>
        <taxon>Bacteria</taxon>
        <taxon>Pseudomonadati</taxon>
        <taxon>Pseudomonadota</taxon>
        <taxon>Gammaproteobacteria</taxon>
        <taxon>Pseudomonadales</taxon>
        <taxon>Pseudomonadaceae</taxon>
        <taxon>Pseudomonas</taxon>
    </lineage>
</organism>
<dbReference type="SMART" id="SM00829">
    <property type="entry name" value="PKS_ER"/>
    <property type="match status" value="1"/>
</dbReference>
<gene>
    <name evidence="7" type="ORF">ALP40_100120</name>
</gene>
<dbReference type="GO" id="GO:0008270">
    <property type="term" value="F:zinc ion binding"/>
    <property type="evidence" value="ECO:0007669"/>
    <property type="project" value="InterPro"/>
</dbReference>
<sequence>MTPDQRRAGAVTLLRRLYCKDCTRTSGCCRPVTDSCLMALTCTFSGQNLFPEQATSRVRHYAGLRFLRQRQTGQVFAMTKTYSYAAQAATETLKPYQFERRAPGADDVQIDILYCGVCHSDLHTARNEWHNTLYPSVPGHEIVGKVTAVGSNVTTFKVGDLAGVGCMVDSCQTCASCAEGEEQYCEAGFTGTYNGPVFGGENTFGGYSDNIVVNQKFVLRISHEGNLAAVAPLLCAGITTYSPLNHWKVGPGKKVGIVGLGGLGHMGVKIAHAMGAHVVLFTTSPNKREDGLRLGANEVVVSKNADEMAAYANSLDFILNTVAAPHDLDAFLALLKRDGTMTLVGAPAEPHPSPAVFNLIFKRRSLAGSLIGGIQETQEMLDFCAMHGIVSDIEEIAMQDINEAYERMLKGDVKYRFVIDMATLKQENAAA</sequence>